<keyword evidence="5" id="KW-1185">Reference proteome</keyword>
<dbReference type="GO" id="GO:0005509">
    <property type="term" value="F:calcium ion binding"/>
    <property type="evidence" value="ECO:0007669"/>
    <property type="project" value="InterPro"/>
</dbReference>
<name>A0A9D3NQG1_9TELE</name>
<keyword evidence="2" id="KW-0812">Transmembrane</keyword>
<feature type="region of interest" description="Disordered" evidence="1">
    <location>
        <begin position="190"/>
        <end position="211"/>
    </location>
</feature>
<evidence type="ECO:0000256" key="2">
    <source>
        <dbReference type="SAM" id="Phobius"/>
    </source>
</evidence>
<dbReference type="InterPro" id="IPR011992">
    <property type="entry name" value="EF-hand-dom_pair"/>
</dbReference>
<dbReference type="OrthoDB" id="9941165at2759"/>
<evidence type="ECO:0000313" key="4">
    <source>
        <dbReference type="EMBL" id="KAG7326634.1"/>
    </source>
</evidence>
<dbReference type="FunFam" id="1.10.238.10:FF:000001">
    <property type="entry name" value="Calmodulin 1"/>
    <property type="match status" value="1"/>
</dbReference>
<evidence type="ECO:0000259" key="3">
    <source>
        <dbReference type="PROSITE" id="PS50222"/>
    </source>
</evidence>
<dbReference type="InterPro" id="IPR002048">
    <property type="entry name" value="EF_hand_dom"/>
</dbReference>
<keyword evidence="2" id="KW-1133">Transmembrane helix</keyword>
<evidence type="ECO:0000313" key="5">
    <source>
        <dbReference type="Proteomes" id="UP000824219"/>
    </source>
</evidence>
<feature type="domain" description="EF-hand" evidence="3">
    <location>
        <begin position="1"/>
        <end position="25"/>
    </location>
</feature>
<dbReference type="SUPFAM" id="SSF47473">
    <property type="entry name" value="EF-hand"/>
    <property type="match status" value="1"/>
</dbReference>
<dbReference type="Gene3D" id="1.10.238.10">
    <property type="entry name" value="EF-hand"/>
    <property type="match status" value="2"/>
</dbReference>
<dbReference type="CDD" id="cd00051">
    <property type="entry name" value="EFh"/>
    <property type="match status" value="1"/>
</dbReference>
<dbReference type="InterPro" id="IPR042351">
    <property type="entry name" value="C3orf18-like"/>
</dbReference>
<protein>
    <recommendedName>
        <fullName evidence="3">EF-hand domain-containing protein</fullName>
    </recommendedName>
</protein>
<dbReference type="PROSITE" id="PS50222">
    <property type="entry name" value="EF_HAND_2"/>
    <property type="match status" value="2"/>
</dbReference>
<accession>A0A9D3NQG1</accession>
<keyword evidence="2" id="KW-0472">Membrane</keyword>
<evidence type="ECO:0000256" key="1">
    <source>
        <dbReference type="SAM" id="MobiDB-lite"/>
    </source>
</evidence>
<dbReference type="Proteomes" id="UP000824219">
    <property type="component" value="Linkage Group LG11"/>
</dbReference>
<gene>
    <name evidence="4" type="ORF">KOW79_010035</name>
</gene>
<proteinExistence type="predicted"/>
<feature type="transmembrane region" description="Helical" evidence="2">
    <location>
        <begin position="129"/>
        <end position="157"/>
    </location>
</feature>
<sequence length="230" mass="25555">MFDEEGNGDVKTQELERLMSLMGINPTKRELSQMAKDVDKDGKGTFNCDRFLGLMALYHERAKNQDTELRAAFKVFDKEAKGYIDWNTLNSVESRTVQDNATYKANFPTITVPANETGFNSTQLPMASVYGAGMGMVLMPFGIISIVGLAVVVMLYIRKKKRLEKLRHQLMPMYNFDPAEEQDDLEQELLDHGRDGSPAGPNSKTLTAGQGGAQMASRLVFTDVADAMNV</sequence>
<reference evidence="4 5" key="1">
    <citation type="submission" date="2021-06" db="EMBL/GenBank/DDBJ databases">
        <title>Chromosome-level genome assembly of the red-tail catfish (Hemibagrus wyckioides).</title>
        <authorList>
            <person name="Shao F."/>
        </authorList>
    </citation>
    <scope>NUCLEOTIDE SEQUENCE [LARGE SCALE GENOMIC DNA]</scope>
    <source>
        <strain evidence="4">EC202008001</strain>
        <tissue evidence="4">Blood</tissue>
    </source>
</reference>
<organism evidence="4 5">
    <name type="scientific">Hemibagrus wyckioides</name>
    <dbReference type="NCBI Taxonomy" id="337641"/>
    <lineage>
        <taxon>Eukaryota</taxon>
        <taxon>Metazoa</taxon>
        <taxon>Chordata</taxon>
        <taxon>Craniata</taxon>
        <taxon>Vertebrata</taxon>
        <taxon>Euteleostomi</taxon>
        <taxon>Actinopterygii</taxon>
        <taxon>Neopterygii</taxon>
        <taxon>Teleostei</taxon>
        <taxon>Ostariophysi</taxon>
        <taxon>Siluriformes</taxon>
        <taxon>Bagridae</taxon>
        <taxon>Hemibagrus</taxon>
    </lineage>
</organism>
<dbReference type="EMBL" id="JAHKSW010000011">
    <property type="protein sequence ID" value="KAG7326634.1"/>
    <property type="molecule type" value="Genomic_DNA"/>
</dbReference>
<dbReference type="PANTHER" id="PTHR15868:SF0">
    <property type="entry name" value="SIMILAR TO RIKEN CDNA 6430571L13 GENE_ SIMILAR TO G20 PROTEIN"/>
    <property type="match status" value="1"/>
</dbReference>
<dbReference type="PANTHER" id="PTHR15868">
    <property type="entry name" value="SIMILAR TO RIKEN CDNA 6430571L13 GENE, SIMILAR TO G20 PROTEIN"/>
    <property type="match status" value="1"/>
</dbReference>
<comment type="caution">
    <text evidence="4">The sequence shown here is derived from an EMBL/GenBank/DDBJ whole genome shotgun (WGS) entry which is preliminary data.</text>
</comment>
<feature type="domain" description="EF-hand" evidence="3">
    <location>
        <begin position="64"/>
        <end position="99"/>
    </location>
</feature>
<dbReference type="AlphaFoldDB" id="A0A9D3NQG1"/>